<dbReference type="Gene3D" id="2.60.120.920">
    <property type="match status" value="1"/>
</dbReference>
<evidence type="ECO:0000256" key="2">
    <source>
        <dbReference type="ARBA" id="ARBA00023157"/>
    </source>
</evidence>
<dbReference type="InterPro" id="IPR013320">
    <property type="entry name" value="ConA-like_dom_sf"/>
</dbReference>
<dbReference type="InterPro" id="IPR050143">
    <property type="entry name" value="TRIM/RBCC"/>
</dbReference>
<dbReference type="GO" id="GO:0016020">
    <property type="term" value="C:membrane"/>
    <property type="evidence" value="ECO:0007669"/>
    <property type="project" value="UniProtKB-SubCell"/>
</dbReference>
<comment type="subcellular location">
    <subcellularLocation>
        <location evidence="1">Membrane</location>
        <topology evidence="1">Single-pass membrane protein</topology>
    </subcellularLocation>
</comment>
<proteinExistence type="evidence at protein level"/>
<dbReference type="AlphaFoldDB" id="A0A5G2QNC0"/>
<dbReference type="InterPro" id="IPR003879">
    <property type="entry name" value="Butyrophylin_SPRY"/>
</dbReference>
<dbReference type="InterPro" id="IPR001870">
    <property type="entry name" value="B30.2/SPRY"/>
</dbReference>
<feature type="transmembrane region" description="Helical" evidence="4">
    <location>
        <begin position="41"/>
        <end position="63"/>
    </location>
</feature>
<reference evidence="7" key="3">
    <citation type="submission" date="2025-09" db="UniProtKB">
        <authorList>
            <consortium name="Ensembl"/>
        </authorList>
    </citation>
    <scope>IDENTIFICATION</scope>
</reference>
<dbReference type="CDD" id="cd15819">
    <property type="entry name" value="SPRY_PRY_BTN1_2"/>
    <property type="match status" value="1"/>
</dbReference>
<dbReference type="Pfam" id="PF13765">
    <property type="entry name" value="PRY"/>
    <property type="match status" value="1"/>
</dbReference>
<dbReference type="InParanoid" id="A0A5G2QNC0"/>
<dbReference type="SMR" id="A0A5G2QNC0"/>
<evidence type="ECO:0000256" key="4">
    <source>
        <dbReference type="SAM" id="Phobius"/>
    </source>
</evidence>
<gene>
    <name evidence="7" type="primary">LOC100512544</name>
</gene>
<keyword evidence="3" id="KW-0325">Glycoprotein</keyword>
<dbReference type="GO" id="GO:0045087">
    <property type="term" value="P:innate immune response"/>
    <property type="evidence" value="ECO:0000318"/>
    <property type="project" value="GO_Central"/>
</dbReference>
<dbReference type="SMART" id="SM00449">
    <property type="entry name" value="SPRY"/>
    <property type="match status" value="1"/>
</dbReference>
<dbReference type="InterPro" id="IPR006574">
    <property type="entry name" value="PRY"/>
</dbReference>
<feature type="chain" id="PRO_5023901935" description="B30.2/SPRY domain-containing protein" evidence="5">
    <location>
        <begin position="26"/>
        <end position="342"/>
    </location>
</feature>
<keyword evidence="9" id="KW-1267">Proteomics identification</keyword>
<name>A0A5G2QNC0_PIG</name>
<dbReference type="GO" id="GO:0061630">
    <property type="term" value="F:ubiquitin protein ligase activity"/>
    <property type="evidence" value="ECO:0000318"/>
    <property type="project" value="GO_Central"/>
</dbReference>
<keyword evidence="4" id="KW-0472">Membrane</keyword>
<evidence type="ECO:0000313" key="7">
    <source>
        <dbReference type="Ensembl" id="ENSSSCP00000065544.1"/>
    </source>
</evidence>
<evidence type="ECO:0000256" key="5">
    <source>
        <dbReference type="SAM" id="SignalP"/>
    </source>
</evidence>
<evidence type="ECO:0000259" key="6">
    <source>
        <dbReference type="PROSITE" id="PS50188"/>
    </source>
</evidence>
<dbReference type="ExpressionAtlas" id="A0A5G2QNC0">
    <property type="expression patterns" value="baseline"/>
</dbReference>
<evidence type="ECO:0000256" key="1">
    <source>
        <dbReference type="ARBA" id="ARBA00004167"/>
    </source>
</evidence>
<dbReference type="SUPFAM" id="SSF49899">
    <property type="entry name" value="Concanavalin A-like lectins/glucanases"/>
    <property type="match status" value="1"/>
</dbReference>
<dbReference type="STRING" id="9823.ENSSSCP00000065544"/>
<dbReference type="GO" id="GO:0010468">
    <property type="term" value="P:regulation of gene expression"/>
    <property type="evidence" value="ECO:0000318"/>
    <property type="project" value="GO_Central"/>
</dbReference>
<evidence type="ECO:0007829" key="9">
    <source>
        <dbReference type="PeptideAtlas" id="A0A5G2QNC0"/>
    </source>
</evidence>
<reference evidence="7" key="2">
    <citation type="submission" date="2025-08" db="UniProtKB">
        <authorList>
            <consortium name="Ensembl"/>
        </authorList>
    </citation>
    <scope>IDENTIFICATION</scope>
</reference>
<dbReference type="Ensembl" id="ENSSSCT00000087902.1">
    <property type="protein sequence ID" value="ENSSSCP00000065544.1"/>
    <property type="gene ID" value="ENSSSCG00000033716.3"/>
</dbReference>
<evidence type="ECO:0000313" key="8">
    <source>
        <dbReference type="Proteomes" id="UP000008227"/>
    </source>
</evidence>
<organism evidence="7 8">
    <name type="scientific">Sus scrofa</name>
    <name type="common">Pig</name>
    <dbReference type="NCBI Taxonomy" id="9823"/>
    <lineage>
        <taxon>Eukaryota</taxon>
        <taxon>Metazoa</taxon>
        <taxon>Chordata</taxon>
        <taxon>Craniata</taxon>
        <taxon>Vertebrata</taxon>
        <taxon>Euteleostomi</taxon>
        <taxon>Mammalia</taxon>
        <taxon>Eutheria</taxon>
        <taxon>Laurasiatheria</taxon>
        <taxon>Artiodactyla</taxon>
        <taxon>Suina</taxon>
        <taxon>Suidae</taxon>
        <taxon>Sus</taxon>
    </lineage>
</organism>
<protein>
    <recommendedName>
        <fullName evidence="6">B30.2/SPRY domain-containing protein</fullName>
    </recommendedName>
</protein>
<dbReference type="InterPro" id="IPR003877">
    <property type="entry name" value="SPRY_dom"/>
</dbReference>
<keyword evidence="2" id="KW-1015">Disulfide bond</keyword>
<evidence type="ECO:0000256" key="3">
    <source>
        <dbReference type="ARBA" id="ARBA00023180"/>
    </source>
</evidence>
<reference evidence="7" key="1">
    <citation type="journal article" date="2020" name="Gigascience">
        <title>An improved pig reference genome sequence to enable pig genetics and genomics research.</title>
        <authorList>
            <person name="Warr A."/>
            <person name="Affara N."/>
            <person name="Aken B."/>
            <person name="Beiki H."/>
            <person name="Bickhart D.M."/>
            <person name="Billis K."/>
            <person name="Chow W."/>
            <person name="Eory L."/>
            <person name="Finlayson H.A."/>
            <person name="Flicek P."/>
            <person name="Giron C.G."/>
            <person name="Griffin D.K."/>
            <person name="Hall R."/>
            <person name="Hannum G."/>
            <person name="Hourlier T."/>
            <person name="Howe K."/>
            <person name="Hume D.A."/>
            <person name="Izuogu O."/>
            <person name="Kim K."/>
            <person name="Koren S."/>
            <person name="Liu H."/>
            <person name="Manchanda N."/>
            <person name="Martin F.J."/>
            <person name="Nonneman D.J."/>
            <person name="O'Connor R.E."/>
            <person name="Phillippy A.M."/>
            <person name="Rohrer G.A."/>
            <person name="Rosen B.D."/>
            <person name="Rund L.A."/>
            <person name="Sargent C.A."/>
            <person name="Schook L.B."/>
            <person name="Schroeder S.G."/>
            <person name="Schwartz A.S."/>
            <person name="Skinner B.M."/>
            <person name="Talbot R."/>
            <person name="Tseng E."/>
            <person name="Tuggle C.K."/>
            <person name="Watson M."/>
            <person name="Smith T.P.L."/>
            <person name="Archibald A.L."/>
        </authorList>
    </citation>
    <scope>NUCLEOTIDE SEQUENCE [LARGE SCALE GENOMIC DNA]</scope>
    <source>
        <strain evidence="7">Duroc</strain>
    </source>
</reference>
<dbReference type="GO" id="GO:0005737">
    <property type="term" value="C:cytoplasm"/>
    <property type="evidence" value="ECO:0000318"/>
    <property type="project" value="GO_Central"/>
</dbReference>
<dbReference type="GeneTree" id="ENSGT00940000153527"/>
<dbReference type="PROSITE" id="PS50188">
    <property type="entry name" value="B302_SPRY"/>
    <property type="match status" value="1"/>
</dbReference>
<dbReference type="Pfam" id="PF00622">
    <property type="entry name" value="SPRY"/>
    <property type="match status" value="1"/>
</dbReference>
<dbReference type="InterPro" id="IPR037958">
    <property type="entry name" value="SPRY/PRY_BTN1/2"/>
</dbReference>
<keyword evidence="8" id="KW-1185">Reference proteome</keyword>
<dbReference type="PANTHER" id="PTHR24103">
    <property type="entry name" value="E3 UBIQUITIN-PROTEIN LIGASE TRIM"/>
    <property type="match status" value="1"/>
</dbReference>
<sequence length="342" mass="38926">MNKLSKIMSAALLITILNLFYQVASEKPGENENCSDKNIIIIVLGIIAAIMTLLFLVFCKLYFKTRGSLHGHSVFLQRNQLITLWGFPCRSVRLQRSVSLLTVLGELRDENDNLRKINGALQDEIARRKAQFKKAWRDAPLYPDWRKEEFKAANVTLDEATAHPALLVSERGRRVTWQETCQDLPRSTQRFNSIPCVLGQLRINSGRACWEVEVGDMQSWDLGICRDNVTREGVFTMSPQNGFWAIRLYDGDYWALTSPETSLPLRERPLKVGIFLDYEAGDVSFYNMTDGSHIFTFPQSTFYGVLRPLFRLWSSDSGSLTICSAEGECTDVVIHMPTLQVK</sequence>
<keyword evidence="4" id="KW-1133">Transmembrane helix</keyword>
<dbReference type="InterPro" id="IPR043136">
    <property type="entry name" value="B30.2/SPRY_sf"/>
</dbReference>
<keyword evidence="5" id="KW-0732">Signal</keyword>
<dbReference type="FunFam" id="2.60.120.920:FF:000004">
    <property type="entry name" value="Butyrophilin subfamily 1 member A1"/>
    <property type="match status" value="1"/>
</dbReference>
<dbReference type="PRINTS" id="PR01407">
    <property type="entry name" value="BUTYPHLNCDUF"/>
</dbReference>
<dbReference type="Proteomes" id="UP000008227">
    <property type="component" value="Unassembled WGS sequence"/>
</dbReference>
<dbReference type="Bgee" id="ENSSSCG00000033716">
    <property type="expression patterns" value="Expressed in duodenum and 7 other cell types or tissues"/>
</dbReference>
<feature type="domain" description="B30.2/SPRY" evidence="6">
    <location>
        <begin position="135"/>
        <end position="329"/>
    </location>
</feature>
<accession>A0A5G2QNC0</accession>
<keyword evidence="4" id="KW-0812">Transmembrane</keyword>
<feature type="signal peptide" evidence="5">
    <location>
        <begin position="1"/>
        <end position="25"/>
    </location>
</feature>
<dbReference type="SMART" id="SM00589">
    <property type="entry name" value="PRY"/>
    <property type="match status" value="1"/>
</dbReference>